<proteinExistence type="predicted"/>
<dbReference type="Proteomes" id="UP000032142">
    <property type="component" value="Unassembled WGS sequence"/>
</dbReference>
<reference evidence="2" key="1">
    <citation type="submission" date="2014-09" db="EMBL/GenBank/DDBJ databases">
        <authorList>
            <person name="Mudge J."/>
            <person name="Ramaraj T."/>
            <person name="Lindquist I.E."/>
            <person name="Bharti A.K."/>
            <person name="Sundararajan A."/>
            <person name="Cameron C.T."/>
            <person name="Woodward J.E."/>
            <person name="May G.D."/>
            <person name="Brubaker C."/>
            <person name="Broadhvest J."/>
            <person name="Wilkins T.A."/>
        </authorList>
    </citation>
    <scope>NUCLEOTIDE SEQUENCE</scope>
    <source>
        <strain evidence="2">cv. AKA8401</strain>
    </source>
</reference>
<accession>A0A0B0P5N4</accession>
<dbReference type="AlphaFoldDB" id="A0A0B0P5N4"/>
<dbReference type="EMBL" id="KN413061">
    <property type="protein sequence ID" value="KHG19444.1"/>
    <property type="molecule type" value="Genomic_DNA"/>
</dbReference>
<sequence>MDRLNEGKRIGKHPLRNEASLFFIIGFMNNLDFNLSSPDISPALKLHRFIPSSFAGFRLRSTCGFWLGITGRS</sequence>
<evidence type="ECO:0000313" key="1">
    <source>
        <dbReference type="EMBL" id="KHG19444.1"/>
    </source>
</evidence>
<protein>
    <submittedName>
        <fullName evidence="1">Capsid</fullName>
    </submittedName>
</protein>
<name>A0A0B0P5N4_GOSAR</name>
<organism evidence="1 2">
    <name type="scientific">Gossypium arboreum</name>
    <name type="common">Tree cotton</name>
    <name type="synonym">Gossypium nanking</name>
    <dbReference type="NCBI Taxonomy" id="29729"/>
    <lineage>
        <taxon>Eukaryota</taxon>
        <taxon>Viridiplantae</taxon>
        <taxon>Streptophyta</taxon>
        <taxon>Embryophyta</taxon>
        <taxon>Tracheophyta</taxon>
        <taxon>Spermatophyta</taxon>
        <taxon>Magnoliopsida</taxon>
        <taxon>eudicotyledons</taxon>
        <taxon>Gunneridae</taxon>
        <taxon>Pentapetalae</taxon>
        <taxon>rosids</taxon>
        <taxon>malvids</taxon>
        <taxon>Malvales</taxon>
        <taxon>Malvaceae</taxon>
        <taxon>Malvoideae</taxon>
        <taxon>Gossypium</taxon>
    </lineage>
</organism>
<keyword evidence="2" id="KW-1185">Reference proteome</keyword>
<evidence type="ECO:0000313" key="2">
    <source>
        <dbReference type="Proteomes" id="UP000032142"/>
    </source>
</evidence>
<gene>
    <name evidence="1" type="ORF">F383_25619</name>
</gene>